<organism evidence="4 5">
    <name type="scientific">Halolactibacillus halophilus</name>
    <dbReference type="NCBI Taxonomy" id="306540"/>
    <lineage>
        <taxon>Bacteria</taxon>
        <taxon>Bacillati</taxon>
        <taxon>Bacillota</taxon>
        <taxon>Bacilli</taxon>
        <taxon>Bacillales</taxon>
        <taxon>Bacillaceae</taxon>
        <taxon>Halolactibacillus</taxon>
    </lineage>
</organism>
<reference evidence="3 6" key="2">
    <citation type="submission" date="2019-07" db="EMBL/GenBank/DDBJ databases">
        <title>Whole genome shotgun sequence of Halolactibacillus halophilus NBRC 100868.</title>
        <authorList>
            <person name="Hosoyama A."/>
            <person name="Uohara A."/>
            <person name="Ohji S."/>
            <person name="Ichikawa N."/>
        </authorList>
    </citation>
    <scope>NUCLEOTIDE SEQUENCE [LARGE SCALE GENOMIC DNA]</scope>
    <source>
        <strain evidence="3 6">NBRC 100868</strain>
    </source>
</reference>
<dbReference type="AlphaFoldDB" id="A0A1I5S183"/>
<dbReference type="GO" id="GO:0003677">
    <property type="term" value="F:DNA binding"/>
    <property type="evidence" value="ECO:0007669"/>
    <property type="project" value="InterPro"/>
</dbReference>
<evidence type="ECO:0000313" key="6">
    <source>
        <dbReference type="Proteomes" id="UP000321547"/>
    </source>
</evidence>
<dbReference type="Proteomes" id="UP000321547">
    <property type="component" value="Unassembled WGS sequence"/>
</dbReference>
<evidence type="ECO:0000313" key="3">
    <source>
        <dbReference type="EMBL" id="GEM02435.1"/>
    </source>
</evidence>
<dbReference type="InterPro" id="IPR010982">
    <property type="entry name" value="Lambda_DNA-bd_dom_sf"/>
</dbReference>
<evidence type="ECO:0000313" key="5">
    <source>
        <dbReference type="Proteomes" id="UP000242243"/>
    </source>
</evidence>
<dbReference type="EMBL" id="FOXC01000037">
    <property type="protein sequence ID" value="SFP64291.1"/>
    <property type="molecule type" value="Genomic_DNA"/>
</dbReference>
<proteinExistence type="predicted"/>
<dbReference type="EMBL" id="BJWI01000037">
    <property type="protein sequence ID" value="GEM02435.1"/>
    <property type="molecule type" value="Genomic_DNA"/>
</dbReference>
<evidence type="ECO:0000259" key="2">
    <source>
        <dbReference type="PROSITE" id="PS50943"/>
    </source>
</evidence>
<feature type="coiled-coil region" evidence="1">
    <location>
        <begin position="167"/>
        <end position="194"/>
    </location>
</feature>
<dbReference type="InterPro" id="IPR053163">
    <property type="entry name" value="HTH-type_regulator_Rgg"/>
</dbReference>
<dbReference type="SMART" id="SM00028">
    <property type="entry name" value="TPR"/>
    <property type="match status" value="3"/>
</dbReference>
<dbReference type="InterPro" id="IPR041315">
    <property type="entry name" value="PlcR_TPR"/>
</dbReference>
<dbReference type="Gene3D" id="1.25.40.10">
    <property type="entry name" value="Tetratricopeptide repeat domain"/>
    <property type="match status" value="1"/>
</dbReference>
<dbReference type="InterPro" id="IPR019734">
    <property type="entry name" value="TPR_rpt"/>
</dbReference>
<dbReference type="OrthoDB" id="1150409at2"/>
<dbReference type="InterPro" id="IPR011990">
    <property type="entry name" value="TPR-like_helical_dom_sf"/>
</dbReference>
<dbReference type="InterPro" id="IPR001387">
    <property type="entry name" value="Cro/C1-type_HTH"/>
</dbReference>
<dbReference type="SMART" id="SM00530">
    <property type="entry name" value="HTH_XRE"/>
    <property type="match status" value="1"/>
</dbReference>
<reference evidence="4 5" key="1">
    <citation type="submission" date="2016-10" db="EMBL/GenBank/DDBJ databases">
        <authorList>
            <person name="de Groot N.N."/>
        </authorList>
    </citation>
    <scope>NUCLEOTIDE SEQUENCE [LARGE SCALE GENOMIC DNA]</scope>
    <source>
        <strain evidence="4 5">DSM 17073</strain>
    </source>
</reference>
<dbReference type="Pfam" id="PF18768">
    <property type="entry name" value="RNPP_C"/>
    <property type="match status" value="1"/>
</dbReference>
<name>A0A1I5S183_9BACI</name>
<dbReference type="CDD" id="cd00093">
    <property type="entry name" value="HTH_XRE"/>
    <property type="match status" value="1"/>
</dbReference>
<keyword evidence="1" id="KW-0175">Coiled coil</keyword>
<dbReference type="PANTHER" id="PTHR37038:SF14">
    <property type="entry name" value="TRANSCRIPTIONAL ACTIVATOR"/>
    <property type="match status" value="1"/>
</dbReference>
<sequence length="299" mass="35264">MQLSKAQIIGKNIKKLRKQAQLTQVELAQGIGTQAQISKIEQGLVIPLSTTLYEIAEKLGVDLHGFFEHVYESQSNYLKEVKNQIRKEIRNRNYEEVERILTFEAKNNVFQSDYDYQFFLWHKGILTFYIDQLHEKSIAFLEEAFKLTNKNKDTVTTLQEVEILNSIAIIYNEIKDYRQSIEKYKQAIRHFKEMIEITDRRVEIRLYYGLAKSLFKNQDYEESIAYCKKGINVCINEEILYLLGELYYEQGQNYQTLEKRELAHNAYQTAKQLFQIGKRPAFIKVVDEKLTALKDDIIT</sequence>
<evidence type="ECO:0000256" key="1">
    <source>
        <dbReference type="SAM" id="Coils"/>
    </source>
</evidence>
<dbReference type="SUPFAM" id="SSF48452">
    <property type="entry name" value="TPR-like"/>
    <property type="match status" value="1"/>
</dbReference>
<gene>
    <name evidence="3" type="ORF">HHA03_19670</name>
    <name evidence="4" type="ORF">SAMN05421839_13711</name>
</gene>
<accession>A0A1I5S183</accession>
<dbReference type="PANTHER" id="PTHR37038">
    <property type="entry name" value="TRANSCRIPTIONAL REGULATOR-RELATED"/>
    <property type="match status" value="1"/>
</dbReference>
<keyword evidence="6" id="KW-1185">Reference proteome</keyword>
<dbReference type="PROSITE" id="PS50943">
    <property type="entry name" value="HTH_CROC1"/>
    <property type="match status" value="1"/>
</dbReference>
<dbReference type="SUPFAM" id="SSF47413">
    <property type="entry name" value="lambda repressor-like DNA-binding domains"/>
    <property type="match status" value="1"/>
</dbReference>
<dbReference type="STRING" id="306540.SAMN05421839_13711"/>
<dbReference type="Pfam" id="PF01381">
    <property type="entry name" value="HTH_3"/>
    <property type="match status" value="1"/>
</dbReference>
<dbReference type="Proteomes" id="UP000242243">
    <property type="component" value="Unassembled WGS sequence"/>
</dbReference>
<evidence type="ECO:0000313" key="4">
    <source>
        <dbReference type="EMBL" id="SFP64291.1"/>
    </source>
</evidence>
<protein>
    <submittedName>
        <fullName evidence="4">Tetratricopeptide repeat-containing protein</fullName>
    </submittedName>
    <submittedName>
        <fullName evidence="3">Transcriptional regulator</fullName>
    </submittedName>
</protein>
<feature type="domain" description="HTH cro/C1-type" evidence="2">
    <location>
        <begin position="13"/>
        <end position="66"/>
    </location>
</feature>
<dbReference type="RefSeq" id="WP_159430174.1">
    <property type="nucleotide sequence ID" value="NZ_BJWI01000037.1"/>
</dbReference>